<dbReference type="AlphaFoldDB" id="A0A098RZJ5"/>
<comment type="caution">
    <text evidence="1">The sequence shown here is derived from an EMBL/GenBank/DDBJ whole genome shotgun (WGS) entry which is preliminary data.</text>
</comment>
<evidence type="ECO:0000313" key="2">
    <source>
        <dbReference type="Proteomes" id="UP000029736"/>
    </source>
</evidence>
<dbReference type="RefSeq" id="WP_052516427.1">
    <property type="nucleotide sequence ID" value="NZ_CAKZLC010000036.1"/>
</dbReference>
<gene>
    <name evidence="1" type="ORF">IX84_27540</name>
</gene>
<dbReference type="EMBL" id="JPOS01000090">
    <property type="protein sequence ID" value="KGE85276.1"/>
    <property type="molecule type" value="Genomic_DNA"/>
</dbReference>
<protein>
    <submittedName>
        <fullName evidence="1">Uncharacterized protein</fullName>
    </submittedName>
</protein>
<dbReference type="Proteomes" id="UP000029736">
    <property type="component" value="Unassembled WGS sequence"/>
</dbReference>
<dbReference type="STRING" id="1524460.IX84_27540"/>
<name>A0A098RZJ5_9BACT</name>
<proteinExistence type="predicted"/>
<evidence type="ECO:0000313" key="1">
    <source>
        <dbReference type="EMBL" id="KGE85276.1"/>
    </source>
</evidence>
<accession>A0A098RZJ5</accession>
<organism evidence="1 2">
    <name type="scientific">Phaeodactylibacter xiamenensis</name>
    <dbReference type="NCBI Taxonomy" id="1524460"/>
    <lineage>
        <taxon>Bacteria</taxon>
        <taxon>Pseudomonadati</taxon>
        <taxon>Bacteroidota</taxon>
        <taxon>Saprospiria</taxon>
        <taxon>Saprospirales</taxon>
        <taxon>Haliscomenobacteraceae</taxon>
        <taxon>Phaeodactylibacter</taxon>
    </lineage>
</organism>
<sequence length="195" mass="21877">MRIVINLILAAIVVGLVWVLISSIQEPIAFKAEKEKRENAVIDKLMKIRTAQEAFRNIKGGFAPSFDSLSYVLKNDSFAIVKVIGDPDDPNFTGKIIYDTTYLPAYDSIRAVMGMSLDSLRYVPYGRGQSFDIKADTITYQSTTVPVVEVGVRRKEFMGAFKDPRFARYDSGYDPNSVLKFGNMNAPNLSGNWER</sequence>
<dbReference type="OrthoDB" id="1466422at2"/>
<reference evidence="1 2" key="1">
    <citation type="journal article" date="2014" name="Int. J. Syst. Evol. Microbiol.">
        <title>Phaeodactylibacter xiamenensis gen. nov., sp. nov., a member of the family Saprospiraceae isolated from the marine alga Phaeodactylum tricornutum.</title>
        <authorList>
            <person name="Chen Z.Jr."/>
            <person name="Lei X."/>
            <person name="Lai Q."/>
            <person name="Li Y."/>
            <person name="Zhang B."/>
            <person name="Zhang J."/>
            <person name="Zhang H."/>
            <person name="Yang L."/>
            <person name="Zheng W."/>
            <person name="Tian Y."/>
            <person name="Yu Z."/>
            <person name="Xu H.Jr."/>
            <person name="Zheng T."/>
        </authorList>
    </citation>
    <scope>NUCLEOTIDE SEQUENCE [LARGE SCALE GENOMIC DNA]</scope>
    <source>
        <strain evidence="1 2">KD52</strain>
    </source>
</reference>
<keyword evidence="2" id="KW-1185">Reference proteome</keyword>